<evidence type="ECO:0000313" key="3">
    <source>
        <dbReference type="Proteomes" id="UP000070456"/>
    </source>
</evidence>
<dbReference type="PATRIC" id="fig|520762.4.peg.653"/>
<accession>A0A140L924</accession>
<proteinExistence type="predicted"/>
<dbReference type="InterPro" id="IPR018768">
    <property type="entry name" value="DUF2344"/>
</dbReference>
<gene>
    <name evidence="2" type="ORF">AN619_05770</name>
</gene>
<keyword evidence="3" id="KW-1185">Reference proteome</keyword>
<dbReference type="EMBL" id="LOEE01000019">
    <property type="protein sequence ID" value="KXG77049.1"/>
    <property type="molecule type" value="Genomic_DNA"/>
</dbReference>
<feature type="domain" description="DUF2344" evidence="1">
    <location>
        <begin position="3"/>
        <end position="195"/>
    </location>
</feature>
<evidence type="ECO:0000259" key="1">
    <source>
        <dbReference type="Pfam" id="PF10105"/>
    </source>
</evidence>
<organism evidence="2 3">
    <name type="scientific">Thermotalea metallivorans</name>
    <dbReference type="NCBI Taxonomy" id="520762"/>
    <lineage>
        <taxon>Bacteria</taxon>
        <taxon>Bacillati</taxon>
        <taxon>Bacillota</taxon>
        <taxon>Clostridia</taxon>
        <taxon>Peptostreptococcales</taxon>
        <taxon>Thermotaleaceae</taxon>
        <taxon>Thermotalea</taxon>
    </lineage>
</organism>
<reference evidence="2 3" key="1">
    <citation type="submission" date="2015-12" db="EMBL/GenBank/DDBJ databases">
        <title>Draft genome sequence of the thermoanaerobe Thermotalea metallivorans, an isolate from the runoff channel of the Great Artesian Basin, Australia.</title>
        <authorList>
            <person name="Patel B.K."/>
        </authorList>
    </citation>
    <scope>NUCLEOTIDE SEQUENCE [LARGE SCALE GENOMIC DNA]</scope>
    <source>
        <strain evidence="2 3">B2-1</strain>
    </source>
</reference>
<dbReference type="Pfam" id="PF10105">
    <property type="entry name" value="DUF2344"/>
    <property type="match status" value="1"/>
</dbReference>
<sequence length="238" mass="27544">MYKLRIRFTKTDFMKFISHLDLLRLMERALRRADIKLVFSQGFNPHPKIAFATAVPIGLSSEGEYMDIEIEEKVDIPSFIHRLNGQLPKGIRVVACKYIDHRATALMAMIDASAYIAKCVLEHPVEEGDVKKWLAQFMAQEEILLCKTTHKKNRETKKEINIKPYIYHMDLVQYDPLYFILKMTLATGSKGNLKPEILIEKFRECTGAPILSDQVRVHRLDLYTFMDDKLVTPLEINA</sequence>
<dbReference type="Proteomes" id="UP000070456">
    <property type="component" value="Unassembled WGS sequence"/>
</dbReference>
<protein>
    <recommendedName>
        <fullName evidence="1">DUF2344 domain-containing protein</fullName>
    </recommendedName>
</protein>
<dbReference type="NCBIfam" id="TIGR03936">
    <property type="entry name" value="sam_1_link_chp"/>
    <property type="match status" value="1"/>
</dbReference>
<evidence type="ECO:0000313" key="2">
    <source>
        <dbReference type="EMBL" id="KXG77049.1"/>
    </source>
</evidence>
<name>A0A140L924_9FIRM</name>
<dbReference type="STRING" id="520762.AN619_05770"/>
<comment type="caution">
    <text evidence="2">The sequence shown here is derived from an EMBL/GenBank/DDBJ whole genome shotgun (WGS) entry which is preliminary data.</text>
</comment>
<dbReference type="AlphaFoldDB" id="A0A140L924"/>
<dbReference type="RefSeq" id="WP_068554911.1">
    <property type="nucleotide sequence ID" value="NZ_LOEE01000019.1"/>
</dbReference>